<name>A0AAW1HSF5_POPJA</name>
<dbReference type="Proteomes" id="UP001458880">
    <property type="component" value="Unassembled WGS sequence"/>
</dbReference>
<sequence length="17" mass="1944">MIEGRRQVIASATLNER</sequence>
<proteinExistence type="predicted"/>
<comment type="caution">
    <text evidence="1">The sequence shown here is derived from an EMBL/GenBank/DDBJ whole genome shotgun (WGS) entry which is preliminary data.</text>
</comment>
<protein>
    <submittedName>
        <fullName evidence="1">Uncharacterized protein</fullName>
    </submittedName>
</protein>
<keyword evidence="2" id="KW-1185">Reference proteome</keyword>
<gene>
    <name evidence="1" type="ORF">QE152_g40073</name>
</gene>
<evidence type="ECO:0000313" key="2">
    <source>
        <dbReference type="Proteomes" id="UP001458880"/>
    </source>
</evidence>
<evidence type="ECO:0000313" key="1">
    <source>
        <dbReference type="EMBL" id="KAK9679383.1"/>
    </source>
</evidence>
<dbReference type="AlphaFoldDB" id="A0AAW1HSF5"/>
<reference evidence="1 2" key="1">
    <citation type="journal article" date="2024" name="BMC Genomics">
        <title>De novo assembly and annotation of Popillia japonica's genome with initial clues to its potential as an invasive pest.</title>
        <authorList>
            <person name="Cucini C."/>
            <person name="Boschi S."/>
            <person name="Funari R."/>
            <person name="Cardaioli E."/>
            <person name="Iannotti N."/>
            <person name="Marturano G."/>
            <person name="Paoli F."/>
            <person name="Bruttini M."/>
            <person name="Carapelli A."/>
            <person name="Frati F."/>
            <person name="Nardi F."/>
        </authorList>
    </citation>
    <scope>NUCLEOTIDE SEQUENCE [LARGE SCALE GENOMIC DNA]</scope>
    <source>
        <strain evidence="1">DMR45628</strain>
    </source>
</reference>
<accession>A0AAW1HSF5</accession>
<dbReference type="EMBL" id="JASPKY010001033">
    <property type="protein sequence ID" value="KAK9679383.1"/>
    <property type="molecule type" value="Genomic_DNA"/>
</dbReference>
<feature type="non-terminal residue" evidence="1">
    <location>
        <position position="17"/>
    </location>
</feature>
<organism evidence="1 2">
    <name type="scientific">Popillia japonica</name>
    <name type="common">Japanese beetle</name>
    <dbReference type="NCBI Taxonomy" id="7064"/>
    <lineage>
        <taxon>Eukaryota</taxon>
        <taxon>Metazoa</taxon>
        <taxon>Ecdysozoa</taxon>
        <taxon>Arthropoda</taxon>
        <taxon>Hexapoda</taxon>
        <taxon>Insecta</taxon>
        <taxon>Pterygota</taxon>
        <taxon>Neoptera</taxon>
        <taxon>Endopterygota</taxon>
        <taxon>Coleoptera</taxon>
        <taxon>Polyphaga</taxon>
        <taxon>Scarabaeiformia</taxon>
        <taxon>Scarabaeidae</taxon>
        <taxon>Rutelinae</taxon>
        <taxon>Popillia</taxon>
    </lineage>
</organism>